<dbReference type="SUPFAM" id="SSF53335">
    <property type="entry name" value="S-adenosyl-L-methionine-dependent methyltransferases"/>
    <property type="match status" value="1"/>
</dbReference>
<dbReference type="Gene3D" id="3.40.50.150">
    <property type="entry name" value="Vaccinia Virus protein VP39"/>
    <property type="match status" value="1"/>
</dbReference>
<proteinExistence type="predicted"/>
<organism evidence="2">
    <name type="scientific">uncultured Sulfurovum sp</name>
    <dbReference type="NCBI Taxonomy" id="269237"/>
    <lineage>
        <taxon>Bacteria</taxon>
        <taxon>Pseudomonadati</taxon>
        <taxon>Campylobacterota</taxon>
        <taxon>Epsilonproteobacteria</taxon>
        <taxon>Campylobacterales</taxon>
        <taxon>Sulfurovaceae</taxon>
        <taxon>Sulfurovum</taxon>
        <taxon>environmental samples</taxon>
    </lineage>
</organism>
<dbReference type="Pfam" id="PF03848">
    <property type="entry name" value="TehB"/>
    <property type="match status" value="1"/>
</dbReference>
<name>A0A6S6T3J0_9BACT</name>
<evidence type="ECO:0000259" key="1">
    <source>
        <dbReference type="Pfam" id="PF03848"/>
    </source>
</evidence>
<dbReference type="AlphaFoldDB" id="A0A6S6T3J0"/>
<reference evidence="2" key="1">
    <citation type="submission" date="2020-01" db="EMBL/GenBank/DDBJ databases">
        <authorList>
            <person name="Meier V. D."/>
            <person name="Meier V D."/>
        </authorList>
    </citation>
    <scope>NUCLEOTIDE SEQUENCE</scope>
    <source>
        <strain evidence="2">HLG_WM_MAG_05</strain>
    </source>
</reference>
<sequence length="189" mass="21962">MSIEDKKRWNKKYNTTLAPINTVEVVKQFYQKAKGKQVLDIACGKGRNSIFLAKEGFEVDALDISEVAIESLKNIDNITPKVVDFDNYKLEEDIYDLIICTYFLERKLFLQIKKALKNEGLFIFETFMHHEKNTKVPSNRAFLLEQGELENIFKEDYEILLLNEFMDEGICGDKSMKISMVAKKKKGKE</sequence>
<dbReference type="CDD" id="cd02440">
    <property type="entry name" value="AdoMet_MTases"/>
    <property type="match status" value="1"/>
</dbReference>
<dbReference type="EMBL" id="CACVAU010000038">
    <property type="protein sequence ID" value="CAA6811287.1"/>
    <property type="molecule type" value="Genomic_DNA"/>
</dbReference>
<protein>
    <submittedName>
        <fullName evidence="2">Tellurite resistance protein-related protein</fullName>
    </submittedName>
</protein>
<evidence type="ECO:0000313" key="2">
    <source>
        <dbReference type="EMBL" id="CAA6811287.1"/>
    </source>
</evidence>
<feature type="domain" description="Tellurite resistance methyltransferase TehB-like" evidence="1">
    <location>
        <begin position="2"/>
        <end position="168"/>
    </location>
</feature>
<dbReference type="InterPro" id="IPR015985">
    <property type="entry name" value="TehB-like_dom"/>
</dbReference>
<accession>A0A6S6T3J0</accession>
<gene>
    <name evidence="2" type="ORF">HELGO_WM4015</name>
</gene>
<dbReference type="PANTHER" id="PTHR43861">
    <property type="entry name" value="TRANS-ACONITATE 2-METHYLTRANSFERASE-RELATED"/>
    <property type="match status" value="1"/>
</dbReference>
<dbReference type="InterPro" id="IPR029063">
    <property type="entry name" value="SAM-dependent_MTases_sf"/>
</dbReference>